<organism evidence="5 6">
    <name type="scientific">Dillenia turbinata</name>
    <dbReference type="NCBI Taxonomy" id="194707"/>
    <lineage>
        <taxon>Eukaryota</taxon>
        <taxon>Viridiplantae</taxon>
        <taxon>Streptophyta</taxon>
        <taxon>Embryophyta</taxon>
        <taxon>Tracheophyta</taxon>
        <taxon>Spermatophyta</taxon>
        <taxon>Magnoliopsida</taxon>
        <taxon>eudicotyledons</taxon>
        <taxon>Gunneridae</taxon>
        <taxon>Pentapetalae</taxon>
        <taxon>Dilleniales</taxon>
        <taxon>Dilleniaceae</taxon>
        <taxon>Dillenia</taxon>
    </lineage>
</organism>
<reference evidence="5 6" key="1">
    <citation type="submission" date="2023-12" db="EMBL/GenBank/DDBJ databases">
        <title>A high-quality genome assembly for Dillenia turbinata (Dilleniales).</title>
        <authorList>
            <person name="Chanderbali A."/>
        </authorList>
    </citation>
    <scope>NUCLEOTIDE SEQUENCE [LARGE SCALE GENOMIC DNA]</scope>
    <source>
        <strain evidence="5">LSX21</strain>
        <tissue evidence="5">Leaf</tissue>
    </source>
</reference>
<dbReference type="FunFam" id="2.60.120.200:FF:000147">
    <property type="entry name" value="Hydroxyproline O-galactosyltransferase GALT2"/>
    <property type="match status" value="1"/>
</dbReference>
<gene>
    <name evidence="5" type="ORF">RJ641_001772</name>
</gene>
<feature type="domain" description="Galectin" evidence="4">
    <location>
        <begin position="193"/>
        <end position="400"/>
    </location>
</feature>
<comment type="caution">
    <text evidence="5">The sequence shown here is derived from an EMBL/GenBank/DDBJ whole genome shotgun (WGS) entry which is preliminary data.</text>
</comment>
<feature type="region of interest" description="Disordered" evidence="2">
    <location>
        <begin position="330"/>
        <end position="351"/>
    </location>
</feature>
<evidence type="ECO:0000259" key="4">
    <source>
        <dbReference type="PROSITE" id="PS51304"/>
    </source>
</evidence>
<evidence type="ECO:0000256" key="3">
    <source>
        <dbReference type="SAM" id="Phobius"/>
    </source>
</evidence>
<proteinExistence type="predicted"/>
<evidence type="ECO:0000313" key="5">
    <source>
        <dbReference type="EMBL" id="KAK6932148.1"/>
    </source>
</evidence>
<dbReference type="PROSITE" id="PS51304">
    <property type="entry name" value="GALECTIN"/>
    <property type="match status" value="1"/>
</dbReference>
<evidence type="ECO:0000313" key="6">
    <source>
        <dbReference type="Proteomes" id="UP001370490"/>
    </source>
</evidence>
<evidence type="ECO:0000256" key="1">
    <source>
        <dbReference type="RuleBase" id="RU102079"/>
    </source>
</evidence>
<feature type="transmembrane region" description="Helical" evidence="3">
    <location>
        <begin position="16"/>
        <end position="35"/>
    </location>
</feature>
<keyword evidence="1" id="KW-0430">Lectin</keyword>
<dbReference type="InterPro" id="IPR001079">
    <property type="entry name" value="Galectin_CRD"/>
</dbReference>
<protein>
    <recommendedName>
        <fullName evidence="1">Galectin</fullName>
    </recommendedName>
</protein>
<feature type="region of interest" description="Disordered" evidence="2">
    <location>
        <begin position="85"/>
        <end position="109"/>
    </location>
</feature>
<dbReference type="Gene3D" id="2.60.120.200">
    <property type="match status" value="1"/>
</dbReference>
<dbReference type="GO" id="GO:1901137">
    <property type="term" value="P:carbohydrate derivative biosynthetic process"/>
    <property type="evidence" value="ECO:0007669"/>
    <property type="project" value="UniProtKB-ARBA"/>
</dbReference>
<keyword evidence="3" id="KW-0812">Transmembrane</keyword>
<keyword evidence="6" id="KW-1185">Reference proteome</keyword>
<dbReference type="SUPFAM" id="SSF49899">
    <property type="entry name" value="Concanavalin A-like lectins/glucanases"/>
    <property type="match status" value="1"/>
</dbReference>
<name>A0AAN8ZFN5_9MAGN</name>
<dbReference type="InterPro" id="IPR013320">
    <property type="entry name" value="ConA-like_dom_sf"/>
</dbReference>
<keyword evidence="3" id="KW-0472">Membrane</keyword>
<dbReference type="Pfam" id="PF00337">
    <property type="entry name" value="Gal-bind_lectin"/>
    <property type="match status" value="1"/>
</dbReference>
<keyword evidence="3" id="KW-1133">Transmembrane helix</keyword>
<evidence type="ECO:0000256" key="2">
    <source>
        <dbReference type="SAM" id="MobiDB-lite"/>
    </source>
</evidence>
<sequence>MKRPKVEPLGARRFKLSHLLIGIGTLYLVFISFKFPKLLEVASMLSGDDSYSDVIRMSSGDMEDADVSKPFVGSVYKDTFHRKLEDNQNQKVPSMPLKEPLEEGKGKLTPIKPLQHKYGRVTGKIMERKNRSSDLSMLERMADEAWILGLKAWVELNSDSDEDVGQSSLIEGKQESCPSWVSVSGDGLNRNENTMFLPCGLAAGSSITVVATPHYAHKEYVPQLARLRNGNAIVLVSQFMVELQGLKVVDGEDPPKILHFNPRLRGDWSQKPVIEHNTCYRMKWGKAQRCDGLPSNKDDDVLAKKALQAQKELAEKLKKIPLLNKGASTRQPLYRTKGGDQTPSLGTGRLPLHVSSASTVTASMQVEPSATTLPTVAFVKPSMGGMVGRLFLQIFSTLKL</sequence>
<dbReference type="AlphaFoldDB" id="A0AAN8ZFN5"/>
<dbReference type="Proteomes" id="UP001370490">
    <property type="component" value="Unassembled WGS sequence"/>
</dbReference>
<dbReference type="GO" id="GO:0030246">
    <property type="term" value="F:carbohydrate binding"/>
    <property type="evidence" value="ECO:0007669"/>
    <property type="project" value="UniProtKB-UniRule"/>
</dbReference>
<accession>A0AAN8ZFN5</accession>
<dbReference type="EMBL" id="JBAMMX010000010">
    <property type="protein sequence ID" value="KAK6932148.1"/>
    <property type="molecule type" value="Genomic_DNA"/>
</dbReference>